<dbReference type="PIRSF" id="PIRSF002889">
    <property type="entry name" value="Rod_FlgB"/>
    <property type="match status" value="1"/>
</dbReference>
<dbReference type="Pfam" id="PF00460">
    <property type="entry name" value="Flg_bb_rod"/>
    <property type="match status" value="1"/>
</dbReference>
<dbReference type="EMBL" id="JAATHJ010000002">
    <property type="protein sequence ID" value="NJP36359.1"/>
    <property type="molecule type" value="Genomic_DNA"/>
</dbReference>
<comment type="function">
    <text evidence="5 6">Structural component of flagellum, the bacterial motility apparatus. Part of the rod structure of flagellar basal body.</text>
</comment>
<dbReference type="PANTHER" id="PTHR30435:SF12">
    <property type="entry name" value="FLAGELLAR BASAL BODY ROD PROTEIN FLGB"/>
    <property type="match status" value="1"/>
</dbReference>
<keyword evidence="8" id="KW-0969">Cilium</keyword>
<sequence>MNLLHNDKMTLMENALNASALRQKTTAANIANADTPGYKAQKTVFQHQLDEEQARLSARRTSDQHVHFGEHSNGQAYVTENRATTFNHNGNNVDIDKEMSSMAENQIYYHSLIERMNSQFNSIRTAIGKGR</sequence>
<name>A0A969PP36_9BACI</name>
<dbReference type="PROSITE" id="PS00588">
    <property type="entry name" value="FLAGELLA_BB_ROD"/>
    <property type="match status" value="1"/>
</dbReference>
<keyword evidence="8" id="KW-0282">Flagellum</keyword>
<dbReference type="InterPro" id="IPR006300">
    <property type="entry name" value="FlgB"/>
</dbReference>
<dbReference type="Proteomes" id="UP000752012">
    <property type="component" value="Unassembled WGS sequence"/>
</dbReference>
<dbReference type="PANTHER" id="PTHR30435">
    <property type="entry name" value="FLAGELLAR PROTEIN"/>
    <property type="match status" value="1"/>
</dbReference>
<protein>
    <recommendedName>
        <fullName evidence="3 6">Flagellar basal body rod protein FlgB</fullName>
    </recommendedName>
</protein>
<feature type="domain" description="Flagellar basal body rod protein N-terminal" evidence="7">
    <location>
        <begin position="13"/>
        <end position="39"/>
    </location>
</feature>
<keyword evidence="8" id="KW-0966">Cell projection</keyword>
<gene>
    <name evidence="8" type="primary">flgB</name>
    <name evidence="8" type="ORF">HCN83_02015</name>
</gene>
<evidence type="ECO:0000313" key="8">
    <source>
        <dbReference type="EMBL" id="NJP36359.1"/>
    </source>
</evidence>
<keyword evidence="9" id="KW-1185">Reference proteome</keyword>
<proteinExistence type="inferred from homology"/>
<comment type="caution">
    <text evidence="8">The sequence shown here is derived from an EMBL/GenBank/DDBJ whole genome shotgun (WGS) entry which is preliminary data.</text>
</comment>
<dbReference type="InterPro" id="IPR019776">
    <property type="entry name" value="Flagellar_basal_body_rod_CS"/>
</dbReference>
<evidence type="ECO:0000256" key="4">
    <source>
        <dbReference type="ARBA" id="ARBA00023143"/>
    </source>
</evidence>
<evidence type="ECO:0000313" key="9">
    <source>
        <dbReference type="Proteomes" id="UP000752012"/>
    </source>
</evidence>
<comment type="subunit">
    <text evidence="6">The basal body constitutes a major portion of the flagellar organelle and consists of a number of rings mounted on a central rod.</text>
</comment>
<evidence type="ECO:0000256" key="1">
    <source>
        <dbReference type="ARBA" id="ARBA00004117"/>
    </source>
</evidence>
<keyword evidence="4 6" id="KW-0975">Bacterial flagellum</keyword>
<organism evidence="8 9">
    <name type="scientific">Alkalicoccus luteus</name>
    <dbReference type="NCBI Taxonomy" id="1237094"/>
    <lineage>
        <taxon>Bacteria</taxon>
        <taxon>Bacillati</taxon>
        <taxon>Bacillota</taxon>
        <taxon>Bacilli</taxon>
        <taxon>Bacillales</taxon>
        <taxon>Bacillaceae</taxon>
        <taxon>Alkalicoccus</taxon>
    </lineage>
</organism>
<evidence type="ECO:0000259" key="7">
    <source>
        <dbReference type="Pfam" id="PF00460"/>
    </source>
</evidence>
<evidence type="ECO:0000256" key="3">
    <source>
        <dbReference type="ARBA" id="ARBA00014376"/>
    </source>
</evidence>
<dbReference type="RefSeq" id="WP_168004643.1">
    <property type="nucleotide sequence ID" value="NZ_JAATHJ010000002.1"/>
</dbReference>
<dbReference type="GO" id="GO:0071978">
    <property type="term" value="P:bacterial-type flagellum-dependent swarming motility"/>
    <property type="evidence" value="ECO:0007669"/>
    <property type="project" value="TreeGrafter"/>
</dbReference>
<comment type="subcellular location">
    <subcellularLocation>
        <location evidence="1 6">Bacterial flagellum basal body</location>
    </subcellularLocation>
</comment>
<reference evidence="8 9" key="1">
    <citation type="submission" date="2020-03" db="EMBL/GenBank/DDBJ databases">
        <title>Assessment of the enzymatic potential of alkaline-tolerant lipase obtained from Bacillus luteus H11 (technogenic soil) for the bioremediation of saline soils contaminated with petroleum substances.</title>
        <authorList>
            <person name="Kalwasinska A."/>
        </authorList>
    </citation>
    <scope>NUCLEOTIDE SEQUENCE [LARGE SCALE GENOMIC DNA]</scope>
    <source>
        <strain evidence="8 9">H11</strain>
    </source>
</reference>
<evidence type="ECO:0000256" key="2">
    <source>
        <dbReference type="ARBA" id="ARBA00009677"/>
    </source>
</evidence>
<dbReference type="InterPro" id="IPR001444">
    <property type="entry name" value="Flag_bb_rod_N"/>
</dbReference>
<dbReference type="GO" id="GO:0030694">
    <property type="term" value="C:bacterial-type flagellum basal body, rod"/>
    <property type="evidence" value="ECO:0007669"/>
    <property type="project" value="InterPro"/>
</dbReference>
<evidence type="ECO:0000256" key="5">
    <source>
        <dbReference type="ARBA" id="ARBA00024934"/>
    </source>
</evidence>
<accession>A0A969PP36</accession>
<comment type="similarity">
    <text evidence="2 6">Belongs to the flagella basal body rod proteins family.</text>
</comment>
<dbReference type="NCBIfam" id="TIGR01396">
    <property type="entry name" value="FlgB"/>
    <property type="match status" value="1"/>
</dbReference>
<dbReference type="AlphaFoldDB" id="A0A969PP36"/>
<evidence type="ECO:0000256" key="6">
    <source>
        <dbReference type="PIRNR" id="PIRNR002889"/>
    </source>
</evidence>